<accession>Q2IDL5</accession>
<name>Q2IDL5_ANADE</name>
<dbReference type="InterPro" id="IPR006047">
    <property type="entry name" value="GH13_cat_dom"/>
</dbReference>
<feature type="domain" description="Glycosyl hydrolase family 13 catalytic" evidence="3">
    <location>
        <begin position="44"/>
        <end position="367"/>
    </location>
</feature>
<dbReference type="KEGG" id="ade:Adeh_2906"/>
<dbReference type="CDD" id="cd11313">
    <property type="entry name" value="AmyAc_arch_bac_AmyA"/>
    <property type="match status" value="1"/>
</dbReference>
<reference evidence="4" key="1">
    <citation type="submission" date="2006-01" db="EMBL/GenBank/DDBJ databases">
        <title>Complete sequence of Anaeromyxobacter dehalogenans 2CP-C.</title>
        <authorList>
            <consortium name="US DOE Joint Genome Institute"/>
            <person name="Copeland A."/>
            <person name="Lucas S."/>
            <person name="Lapidus A."/>
            <person name="Barry K."/>
            <person name="Detter J.C."/>
            <person name="Glavina T."/>
            <person name="Hammon N."/>
            <person name="Israni S."/>
            <person name="Pitluck S."/>
            <person name="Brettin T."/>
            <person name="Bruce D."/>
            <person name="Han C."/>
            <person name="Tapia R."/>
            <person name="Gilna P."/>
            <person name="Kiss H."/>
            <person name="Schmutz J."/>
            <person name="Larimer F."/>
            <person name="Land M."/>
            <person name="Kyrpides N."/>
            <person name="Anderson I."/>
            <person name="Sanford R.A."/>
            <person name="Ritalahti K.M."/>
            <person name="Thomas H.S."/>
            <person name="Kirby J.R."/>
            <person name="Zhulin I.B."/>
            <person name="Loeffler F.E."/>
            <person name="Richardson P."/>
        </authorList>
    </citation>
    <scope>NUCLEOTIDE SEQUENCE</scope>
    <source>
        <strain evidence="4">2CP-C</strain>
    </source>
</reference>
<dbReference type="Pfam" id="PF00128">
    <property type="entry name" value="Alpha-amylase"/>
    <property type="match status" value="1"/>
</dbReference>
<dbReference type="HOGENOM" id="CLU_032719_1_0_7"/>
<dbReference type="GO" id="GO:0016798">
    <property type="term" value="F:hydrolase activity, acting on glycosyl bonds"/>
    <property type="evidence" value="ECO:0007669"/>
    <property type="project" value="UniProtKB-KW"/>
</dbReference>
<dbReference type="AlphaFoldDB" id="Q2IDL5"/>
<feature type="signal peptide" evidence="2">
    <location>
        <begin position="1"/>
        <end position="28"/>
    </location>
</feature>
<evidence type="ECO:0000259" key="3">
    <source>
        <dbReference type="SMART" id="SM00642"/>
    </source>
</evidence>
<dbReference type="STRING" id="290397.Adeh_2906"/>
<feature type="chain" id="PRO_5004209794" evidence="2">
    <location>
        <begin position="29"/>
        <end position="524"/>
    </location>
</feature>
<organism evidence="4 5">
    <name type="scientific">Anaeromyxobacter dehalogenans (strain 2CP-C)</name>
    <dbReference type="NCBI Taxonomy" id="290397"/>
    <lineage>
        <taxon>Bacteria</taxon>
        <taxon>Pseudomonadati</taxon>
        <taxon>Myxococcota</taxon>
        <taxon>Myxococcia</taxon>
        <taxon>Myxococcales</taxon>
        <taxon>Cystobacterineae</taxon>
        <taxon>Anaeromyxobacteraceae</taxon>
        <taxon>Anaeromyxobacter</taxon>
    </lineage>
</organism>
<feature type="compositionally biased region" description="Basic residues" evidence="1">
    <location>
        <begin position="500"/>
        <end position="513"/>
    </location>
</feature>
<evidence type="ECO:0000313" key="5">
    <source>
        <dbReference type="Proteomes" id="UP000001935"/>
    </source>
</evidence>
<feature type="region of interest" description="Disordered" evidence="1">
    <location>
        <begin position="456"/>
        <end position="524"/>
    </location>
</feature>
<evidence type="ECO:0000256" key="1">
    <source>
        <dbReference type="SAM" id="MobiDB-lite"/>
    </source>
</evidence>
<dbReference type="SUPFAM" id="SSF51445">
    <property type="entry name" value="(Trans)glycosidases"/>
    <property type="match status" value="1"/>
</dbReference>
<protein>
    <submittedName>
        <fullName evidence="4">Alpha amylase, catalytic region</fullName>
    </submittedName>
</protein>
<dbReference type="CAZy" id="GH13">
    <property type="family name" value="Glycoside Hydrolase Family 13"/>
</dbReference>
<sequence length="524" mass="57919">MRARTFRPPPRLAALLALLCIAPLRAGADVRPDPEWYRSAVIYGVVPPRFGPEPLKAVTARLDALRDLGVDALWLAPVNPTDDPGDVSYAITDYFGLRADFGTPEDLRALVREAHARGIRVLLDFVPNHTSVGHPHHLDAAARGRASPWWGWYDRDPAGRETHYFDWKHLPNLDYGNPLVRQMMLDAFAFWVREYDVDGFRVDAAWGIRQRAPAFWGALRRRLDAVKPGVFLLAEASARDPFYVRNGFDAAYDWTGELGHWAWEKVFDDPARIGPALDAALASRRTPMHRVARFLNNNDTGERFVTRHGLAVTRVAAVLLHALPGIAVVYTGDEVGAEFQPYEEGPPVSWVDVHGLRPLYRRLAALREDLPALRRGTYRRVAVPGHPEAFAFLRDAGAAGRALVVLNFGGPARLRLDAPAGALPGWDAISQRPAAVRRAGPGALELEVGGQQALILVDRASPRRARPTPPPTPGRSPPAACRARDAGRGGRRPASTRPPSSRRRPTRRSRRWASARPGTPGSRR</sequence>
<dbReference type="GO" id="GO:0005975">
    <property type="term" value="P:carbohydrate metabolic process"/>
    <property type="evidence" value="ECO:0007669"/>
    <property type="project" value="InterPro"/>
</dbReference>
<gene>
    <name evidence="4" type="ordered locus">Adeh_2906</name>
</gene>
<feature type="compositionally biased region" description="Pro residues" evidence="1">
    <location>
        <begin position="467"/>
        <end position="476"/>
    </location>
</feature>
<dbReference type="SMART" id="SM00642">
    <property type="entry name" value="Aamy"/>
    <property type="match status" value="1"/>
</dbReference>
<dbReference type="eggNOG" id="COG0366">
    <property type="taxonomic scope" value="Bacteria"/>
</dbReference>
<dbReference type="EMBL" id="CP000251">
    <property type="protein sequence ID" value="ABC82676.1"/>
    <property type="molecule type" value="Genomic_DNA"/>
</dbReference>
<keyword evidence="2" id="KW-0732">Signal</keyword>
<dbReference type="Gene3D" id="3.20.20.80">
    <property type="entry name" value="Glycosidases"/>
    <property type="match status" value="1"/>
</dbReference>
<evidence type="ECO:0000256" key="2">
    <source>
        <dbReference type="SAM" id="SignalP"/>
    </source>
</evidence>
<proteinExistence type="predicted"/>
<evidence type="ECO:0000313" key="4">
    <source>
        <dbReference type="EMBL" id="ABC82676.1"/>
    </source>
</evidence>
<dbReference type="PANTHER" id="PTHR10357">
    <property type="entry name" value="ALPHA-AMYLASE FAMILY MEMBER"/>
    <property type="match status" value="1"/>
</dbReference>
<dbReference type="InterPro" id="IPR017853">
    <property type="entry name" value="GH"/>
</dbReference>
<dbReference type="Proteomes" id="UP000001935">
    <property type="component" value="Chromosome"/>
</dbReference>